<dbReference type="EMBL" id="CM047897">
    <property type="protein sequence ID" value="KAJ0111823.1"/>
    <property type="molecule type" value="Genomic_DNA"/>
</dbReference>
<sequence>MTTSIAAGSGNLPFGVIGYKGQGCKQASLISSVTLSGCVQRELSWSCAVSKFLLSQKCNFIQSPMSERWKSLKTVFVSACLRDASTKYFDFAVIGSGVAGLRYALEVAKQGSVAVITKAEPHESNTNYAQGGVSAVLCPSDSVESHMQDTIVAGAHLCDEETVRVVCTEGPDRIRELIAMGASFDHREDGNLHLAREGGHSHRRIVHAADMTGREIERALLEAVINDPNISVFEHHFAIDLLTSQDGPNTVCHGVDTLNTETQEVIRFISKVTLLASGGAGHIYPSTTNPPVATGDGMAMAHRAEAVISNMEFVQFHPTALADEGLPIKPTKSRENAFLITEAVRGDGGILYNLGMERFMPLYDERAELAPRDVVARGIDDQLKQHNEKYVLLDISHKPREKILSHFPNIAAECLKYGLDITRQPIPVVPAAHYMCGGVRAGLQGETNVQGLYVAGEVACTGLHGANRLASNSLLEALVFARRAVQPSIDHMKSSSLDLSSSSSWTRPVVAKSLGSNIMLNILRKTREVRKELQSIMWKYVGIVRSTTRLNTAEKKIAQLEAKWEAYLFEQGWEQTMVGLEACEMRNLFCCAKMVVSSALARHESRGLHYTTDFPHVEESKRLPTIIFPSPLPYLSAYLDSIGTNFRHGANFATGGSSIRLGGYSPFHLAIQISQFIQFKSRTMALYNKLSSNRTTSPLKGNLPRPSDFSRALYTIDIGQNDLGYGFQHTDEEQVRASIPDILNQFSQAVHQLYKEGARFFWIHNTGPIGCLPYSVIYDKLKPNNLDQSGCVKPQNEMAQEFNRQLKSKISQLRVQLPHAAITYVDVYSVKYALISNAKNQGFVEPINFCCGSFYGYHIDCGKKAIVNGTVYGNPCHHPSRHISWDGIHYSQAANLWVASRILNGSFSDPPLPIDQVCLHAGKMHGANFATGGSSIRPGGYSPFHLAIQISQFIQFKSRTIALYNQLGSSNRTTAPFKSILPRPQDFSKALYTIDIGQNDLYYGLNHTNIEEVRASIPDVLNQFSQAVQQLYQEEARFFWIHNTGPVGCLPYSVIHDKSNHVPVNLDRSGCVKSKNEVTQEFNKQLKNKISELRVQLPNAALTYVDVYSVKYALVRYAKNQGFVDPLNFCCGSYYGFQIDCGKKAVVNGTVYGNPCDDPSMHIFWDGFHYSEAANLWVANRILNGSFSDPSLSIHQVCFHPRNM</sequence>
<gene>
    <name evidence="1" type="ORF">Patl1_02739</name>
</gene>
<name>A0ACC1C841_9ROSI</name>
<protein>
    <submittedName>
        <fullName evidence="1">Uncharacterized protein</fullName>
    </submittedName>
</protein>
<comment type="caution">
    <text evidence="1">The sequence shown here is derived from an EMBL/GenBank/DDBJ whole genome shotgun (WGS) entry which is preliminary data.</text>
</comment>
<reference evidence="2" key="1">
    <citation type="journal article" date="2023" name="G3 (Bethesda)">
        <title>Genome assembly and association tests identify interacting loci associated with vigor, precocity, and sex in interspecific pistachio rootstocks.</title>
        <authorList>
            <person name="Palmer W."/>
            <person name="Jacygrad E."/>
            <person name="Sagayaradj S."/>
            <person name="Cavanaugh K."/>
            <person name="Han R."/>
            <person name="Bertier L."/>
            <person name="Beede B."/>
            <person name="Kafkas S."/>
            <person name="Golino D."/>
            <person name="Preece J."/>
            <person name="Michelmore R."/>
        </authorList>
    </citation>
    <scope>NUCLEOTIDE SEQUENCE [LARGE SCALE GENOMIC DNA]</scope>
</reference>
<accession>A0ACC1C841</accession>
<evidence type="ECO:0000313" key="2">
    <source>
        <dbReference type="Proteomes" id="UP001164250"/>
    </source>
</evidence>
<dbReference type="Proteomes" id="UP001164250">
    <property type="component" value="Chromosome 1"/>
</dbReference>
<proteinExistence type="predicted"/>
<keyword evidence="2" id="KW-1185">Reference proteome</keyword>
<evidence type="ECO:0000313" key="1">
    <source>
        <dbReference type="EMBL" id="KAJ0111823.1"/>
    </source>
</evidence>
<organism evidence="1 2">
    <name type="scientific">Pistacia atlantica</name>
    <dbReference type="NCBI Taxonomy" id="434234"/>
    <lineage>
        <taxon>Eukaryota</taxon>
        <taxon>Viridiplantae</taxon>
        <taxon>Streptophyta</taxon>
        <taxon>Embryophyta</taxon>
        <taxon>Tracheophyta</taxon>
        <taxon>Spermatophyta</taxon>
        <taxon>Magnoliopsida</taxon>
        <taxon>eudicotyledons</taxon>
        <taxon>Gunneridae</taxon>
        <taxon>Pentapetalae</taxon>
        <taxon>rosids</taxon>
        <taxon>malvids</taxon>
        <taxon>Sapindales</taxon>
        <taxon>Anacardiaceae</taxon>
        <taxon>Pistacia</taxon>
    </lineage>
</organism>